<evidence type="ECO:0000313" key="3">
    <source>
        <dbReference type="Proteomes" id="UP000716291"/>
    </source>
</evidence>
<accession>A0A9P7BPC1</accession>
<evidence type="ECO:0000313" key="2">
    <source>
        <dbReference type="EMBL" id="KAG1305003.1"/>
    </source>
</evidence>
<dbReference type="OrthoDB" id="10041630at2759"/>
<sequence>MAPWTLEGLQKGVKYASEGIRIVLQNPNIRRQRFIKVFIYLSIISFIILGLFNVLISSPIHIIRFIHSIFKSDESAHIEETLSSINQFIRELMASVPLLAILFMRYLYPKPLDELFMESLRYIDQTHPDNPQFAAVLSCQKLKINYWFEMKEYVKRTWKKLRLGFLLFLLSFVPVVGQFVFPLAGAYTSYKALGKTQGIAVGICFFFLPRWATMKLVRALIGMRSLMRELLEPYFVRMHMTHREKRRWFSGRKDVLFSFSAIAYVMVRTPIIGIVGYGIAQAASAYMLTVVTEPPTKAELERKEVAVDKLNVSENTNNKKLD</sequence>
<dbReference type="EMBL" id="JAANQT010001478">
    <property type="protein sequence ID" value="KAG1305003.1"/>
    <property type="molecule type" value="Genomic_DNA"/>
</dbReference>
<organism evidence="2 3">
    <name type="scientific">Rhizopus oryzae</name>
    <name type="common">Mucormycosis agent</name>
    <name type="synonym">Rhizopus arrhizus var. delemar</name>
    <dbReference type="NCBI Taxonomy" id="64495"/>
    <lineage>
        <taxon>Eukaryota</taxon>
        <taxon>Fungi</taxon>
        <taxon>Fungi incertae sedis</taxon>
        <taxon>Mucoromycota</taxon>
        <taxon>Mucoromycotina</taxon>
        <taxon>Mucoromycetes</taxon>
        <taxon>Mucorales</taxon>
        <taxon>Mucorineae</taxon>
        <taxon>Rhizopodaceae</taxon>
        <taxon>Rhizopus</taxon>
    </lineage>
</organism>
<evidence type="ECO:0000256" key="1">
    <source>
        <dbReference type="SAM" id="Phobius"/>
    </source>
</evidence>
<name>A0A9P7BPC1_RHIOR</name>
<keyword evidence="1" id="KW-0472">Membrane</keyword>
<keyword evidence="1" id="KW-1133">Transmembrane helix</keyword>
<proteinExistence type="predicted"/>
<feature type="transmembrane region" description="Helical" evidence="1">
    <location>
        <begin position="37"/>
        <end position="56"/>
    </location>
</feature>
<feature type="transmembrane region" description="Helical" evidence="1">
    <location>
        <begin position="165"/>
        <end position="187"/>
    </location>
</feature>
<dbReference type="PANTHER" id="PTHR38421:SF1">
    <property type="entry name" value="TRANSMEMBRANE PROTEIN"/>
    <property type="match status" value="1"/>
</dbReference>
<dbReference type="AlphaFoldDB" id="A0A9P7BPC1"/>
<evidence type="ECO:0008006" key="4">
    <source>
        <dbReference type="Google" id="ProtNLM"/>
    </source>
</evidence>
<feature type="transmembrane region" description="Helical" evidence="1">
    <location>
        <begin position="255"/>
        <end position="280"/>
    </location>
</feature>
<keyword evidence="3" id="KW-1185">Reference proteome</keyword>
<dbReference type="Proteomes" id="UP000716291">
    <property type="component" value="Unassembled WGS sequence"/>
</dbReference>
<dbReference type="PANTHER" id="PTHR38421">
    <property type="entry name" value="TRANSMEMBRANE PROTEIN USGS"/>
    <property type="match status" value="1"/>
</dbReference>
<reference evidence="2" key="1">
    <citation type="journal article" date="2020" name="Microb. Genom.">
        <title>Genetic diversity of clinical and environmental Mucorales isolates obtained from an investigation of mucormycosis cases among solid organ transplant recipients.</title>
        <authorList>
            <person name="Nguyen M.H."/>
            <person name="Kaul D."/>
            <person name="Muto C."/>
            <person name="Cheng S.J."/>
            <person name="Richter R.A."/>
            <person name="Bruno V.M."/>
            <person name="Liu G."/>
            <person name="Beyhan S."/>
            <person name="Sundermann A.J."/>
            <person name="Mounaud S."/>
            <person name="Pasculle A.W."/>
            <person name="Nierman W.C."/>
            <person name="Driscoll E."/>
            <person name="Cumbie R."/>
            <person name="Clancy C.J."/>
            <person name="Dupont C.L."/>
        </authorList>
    </citation>
    <scope>NUCLEOTIDE SEQUENCE</scope>
    <source>
        <strain evidence="2">GL11</strain>
    </source>
</reference>
<gene>
    <name evidence="2" type="ORF">G6F64_008730</name>
</gene>
<keyword evidence="1" id="KW-0812">Transmembrane</keyword>
<feature type="transmembrane region" description="Helical" evidence="1">
    <location>
        <begin position="199"/>
        <end position="221"/>
    </location>
</feature>
<comment type="caution">
    <text evidence="2">The sequence shown here is derived from an EMBL/GenBank/DDBJ whole genome shotgun (WGS) entry which is preliminary data.</text>
</comment>
<protein>
    <recommendedName>
        <fullName evidence="4">Transmembrane protein UsgS</fullName>
    </recommendedName>
</protein>